<dbReference type="NCBIfam" id="NF038404">
    <property type="entry name" value="perm_prefix_2"/>
    <property type="match status" value="1"/>
</dbReference>
<feature type="transmembrane region" description="Helical" evidence="6">
    <location>
        <begin position="100"/>
        <end position="122"/>
    </location>
</feature>
<feature type="transmembrane region" description="Helical" evidence="6">
    <location>
        <begin position="468"/>
        <end position="494"/>
    </location>
</feature>
<feature type="domain" description="ABC3 transporter permease C-terminal" evidence="7">
    <location>
        <begin position="772"/>
        <end position="884"/>
    </location>
</feature>
<evidence type="ECO:0000313" key="9">
    <source>
        <dbReference type="EMBL" id="SDL51366.1"/>
    </source>
</evidence>
<dbReference type="PANTHER" id="PTHR30572:SF18">
    <property type="entry name" value="ABC-TYPE MACROLIDE FAMILY EXPORT SYSTEM PERMEASE COMPONENT 2"/>
    <property type="match status" value="1"/>
</dbReference>
<evidence type="ECO:0000256" key="1">
    <source>
        <dbReference type="ARBA" id="ARBA00004651"/>
    </source>
</evidence>
<sequence>MRPSPDFPRPPRWLDRLLVWWYGDDHEEVLGDLHERYALRVRQAGAADARRRYRREVLSYLRFSAFKRNSSPSSLLFSAMLRNYFLLAWRNLRAQKLYSFLNIAGLAVGLACFLVILLFVQYETSFDQFHQKKDQLYRVAIRLTEGDQDKKFDANHGFQLGPTLAEEVPGIEQYTRVHPNYGEAVLTYQAGNEARTFAENQVLFVDSSFLQMFDFPLLQGDRTQMLHQPHTMVLTDEMARKYFGDEEPLGKLIEFTGWVTGTYTVVGVLDAVPATSSLRFDFLLPMQDLLTRRQYQLKDAPWGWTNFITYVQLTPSVSTKAVEAGIVKTYRAHRADEFTTGDMKAESYVQPLTDIHLNKEITASATVTGDRQIVTFFSIIGYITLLIALVNYINLTTARAAKRAKEVGIRKAVGAQKAQLIGQFLTESALVNVISLLLAAVLVSQVIPLVNHVADVTLDGNLLRDGKFWVSVVVMFVGSTLLAGGYPAFILASFKPLSILKQQTSRFSARVSLRKVLVVVQFTASIALLAGALVVYAQLRYMQELETGLDLTQVLVIEGPKVRQSGADRAAEMATLKQELTKLAAVEEVSISGTTPGRGFEWQTEMYRANADPSTSTDVCGTGIDSHFAPLYGLEVIAGAPLYEGMVVPDSGDQSVLINETLARALGFANNEAALGERITPGGDGFVIRGVVKDFRWSSAHQPNQPVLFFYQSSRGQISLKVSTHHLPGTLAAIEAIYQKQFPGNPFSYDFADAAFDAQYKADRRFATLFGAFTAIALFIASLGLFGLATFAAAQRMKEISIRKVLGASTQHVTLLLSKDFLLLVLIAFVIATPLAWYGMHQWLHDFAYQIELGPGHFALAGCLALLVALLTIGYQSLKAAVANPVDSLRNE</sequence>
<dbReference type="STRING" id="1075417.SAMN05421823_106217"/>
<organism evidence="9 10">
    <name type="scientific">Catalinimonas alkaloidigena</name>
    <dbReference type="NCBI Taxonomy" id="1075417"/>
    <lineage>
        <taxon>Bacteria</taxon>
        <taxon>Pseudomonadati</taxon>
        <taxon>Bacteroidota</taxon>
        <taxon>Cytophagia</taxon>
        <taxon>Cytophagales</taxon>
        <taxon>Catalimonadaceae</taxon>
        <taxon>Catalinimonas</taxon>
    </lineage>
</organism>
<dbReference type="InterPro" id="IPR050250">
    <property type="entry name" value="Macrolide_Exporter_MacB"/>
</dbReference>
<evidence type="ECO:0000313" key="10">
    <source>
        <dbReference type="Proteomes" id="UP000198510"/>
    </source>
</evidence>
<keyword evidence="4 6" id="KW-1133">Transmembrane helix</keyword>
<evidence type="ECO:0000256" key="4">
    <source>
        <dbReference type="ARBA" id="ARBA00022989"/>
    </source>
</evidence>
<dbReference type="AlphaFoldDB" id="A0A1G9KP58"/>
<keyword evidence="5 6" id="KW-0472">Membrane</keyword>
<protein>
    <submittedName>
        <fullName evidence="9">Putative ABC transport system permease protein</fullName>
    </submittedName>
</protein>
<dbReference type="InterPro" id="IPR047699">
    <property type="entry name" value="Permease_put_prefix"/>
</dbReference>
<feature type="transmembrane region" description="Helical" evidence="6">
    <location>
        <begin position="429"/>
        <end position="448"/>
    </location>
</feature>
<feature type="transmembrane region" description="Helical" evidence="6">
    <location>
        <begin position="373"/>
        <end position="395"/>
    </location>
</feature>
<evidence type="ECO:0000256" key="5">
    <source>
        <dbReference type="ARBA" id="ARBA00023136"/>
    </source>
</evidence>
<feature type="transmembrane region" description="Helical" evidence="6">
    <location>
        <begin position="515"/>
        <end position="537"/>
    </location>
</feature>
<accession>A0A1G9KP58</accession>
<evidence type="ECO:0000256" key="6">
    <source>
        <dbReference type="SAM" id="Phobius"/>
    </source>
</evidence>
<dbReference type="InterPro" id="IPR003838">
    <property type="entry name" value="ABC3_permease_C"/>
</dbReference>
<proteinExistence type="predicted"/>
<dbReference type="Pfam" id="PF02687">
    <property type="entry name" value="FtsX"/>
    <property type="match status" value="2"/>
</dbReference>
<dbReference type="PANTHER" id="PTHR30572">
    <property type="entry name" value="MEMBRANE COMPONENT OF TRANSPORTER-RELATED"/>
    <property type="match status" value="1"/>
</dbReference>
<keyword evidence="10" id="KW-1185">Reference proteome</keyword>
<dbReference type="GO" id="GO:0005886">
    <property type="term" value="C:plasma membrane"/>
    <property type="evidence" value="ECO:0007669"/>
    <property type="project" value="UniProtKB-SubCell"/>
</dbReference>
<dbReference type="Pfam" id="PF12704">
    <property type="entry name" value="MacB_PCD"/>
    <property type="match status" value="2"/>
</dbReference>
<feature type="transmembrane region" description="Helical" evidence="6">
    <location>
        <begin position="858"/>
        <end position="875"/>
    </location>
</feature>
<feature type="domain" description="ABC3 transporter permease C-terminal" evidence="7">
    <location>
        <begin position="379"/>
        <end position="493"/>
    </location>
</feature>
<keyword evidence="2" id="KW-1003">Cell membrane</keyword>
<dbReference type="InterPro" id="IPR025857">
    <property type="entry name" value="MacB_PCD"/>
</dbReference>
<evidence type="ECO:0000259" key="8">
    <source>
        <dbReference type="Pfam" id="PF12704"/>
    </source>
</evidence>
<dbReference type="EMBL" id="FNFO01000006">
    <property type="protein sequence ID" value="SDL51366.1"/>
    <property type="molecule type" value="Genomic_DNA"/>
</dbReference>
<evidence type="ECO:0000256" key="3">
    <source>
        <dbReference type="ARBA" id="ARBA00022692"/>
    </source>
</evidence>
<reference evidence="9 10" key="1">
    <citation type="submission" date="2016-10" db="EMBL/GenBank/DDBJ databases">
        <authorList>
            <person name="de Groot N.N."/>
        </authorList>
    </citation>
    <scope>NUCLEOTIDE SEQUENCE [LARGE SCALE GENOMIC DNA]</scope>
    <source>
        <strain evidence="9 10">DSM 25186</strain>
    </source>
</reference>
<feature type="transmembrane region" description="Helical" evidence="6">
    <location>
        <begin position="769"/>
        <end position="794"/>
    </location>
</feature>
<comment type="subcellular location">
    <subcellularLocation>
        <location evidence="1">Cell membrane</location>
        <topology evidence="1">Multi-pass membrane protein</topology>
    </subcellularLocation>
</comment>
<keyword evidence="3 6" id="KW-0812">Transmembrane</keyword>
<dbReference type="OrthoDB" id="5933722at2"/>
<feature type="domain" description="MacB-like periplasmic core" evidence="8">
    <location>
        <begin position="99"/>
        <end position="327"/>
    </location>
</feature>
<gene>
    <name evidence="9" type="ORF">SAMN05421823_106217</name>
</gene>
<name>A0A1G9KP58_9BACT</name>
<feature type="transmembrane region" description="Helical" evidence="6">
    <location>
        <begin position="821"/>
        <end position="838"/>
    </location>
</feature>
<dbReference type="RefSeq" id="WP_089683987.1">
    <property type="nucleotide sequence ID" value="NZ_FNFO01000006.1"/>
</dbReference>
<evidence type="ECO:0000259" key="7">
    <source>
        <dbReference type="Pfam" id="PF02687"/>
    </source>
</evidence>
<feature type="domain" description="MacB-like periplasmic core" evidence="8">
    <location>
        <begin position="527"/>
        <end position="710"/>
    </location>
</feature>
<dbReference type="Proteomes" id="UP000198510">
    <property type="component" value="Unassembled WGS sequence"/>
</dbReference>
<evidence type="ECO:0000256" key="2">
    <source>
        <dbReference type="ARBA" id="ARBA00022475"/>
    </source>
</evidence>
<dbReference type="GO" id="GO:0022857">
    <property type="term" value="F:transmembrane transporter activity"/>
    <property type="evidence" value="ECO:0007669"/>
    <property type="project" value="TreeGrafter"/>
</dbReference>